<dbReference type="Proteomes" id="UP000183974">
    <property type="component" value="Unassembled WGS sequence"/>
</dbReference>
<dbReference type="OrthoDB" id="9789856at2"/>
<feature type="domain" description="ATPase AAA-type core" evidence="1">
    <location>
        <begin position="170"/>
        <end position="313"/>
    </location>
</feature>
<proteinExistence type="predicted"/>
<evidence type="ECO:0000259" key="2">
    <source>
        <dbReference type="Pfam" id="PF13476"/>
    </source>
</evidence>
<evidence type="ECO:0000259" key="1">
    <source>
        <dbReference type="Pfam" id="PF13304"/>
    </source>
</evidence>
<keyword evidence="3" id="KW-0547">Nucleotide-binding</keyword>
<dbReference type="Pfam" id="PF13304">
    <property type="entry name" value="AAA_21"/>
    <property type="match status" value="1"/>
</dbReference>
<feature type="domain" description="Rad50/SbcC-type AAA" evidence="2">
    <location>
        <begin position="6"/>
        <end position="57"/>
    </location>
</feature>
<reference evidence="3 4" key="1">
    <citation type="submission" date="2016-11" db="EMBL/GenBank/DDBJ databases">
        <authorList>
            <person name="Jaros S."/>
            <person name="Januszkiewicz K."/>
            <person name="Wedrychowicz H."/>
        </authorList>
    </citation>
    <scope>NUCLEOTIDE SEQUENCE [LARGE SCALE GENOMIC DNA]</scope>
    <source>
        <strain evidence="3 4">DSM 29589</strain>
    </source>
</reference>
<organism evidence="3 4">
    <name type="scientific">Roseovarius pacificus</name>
    <dbReference type="NCBI Taxonomy" id="337701"/>
    <lineage>
        <taxon>Bacteria</taxon>
        <taxon>Pseudomonadati</taxon>
        <taxon>Pseudomonadota</taxon>
        <taxon>Alphaproteobacteria</taxon>
        <taxon>Rhodobacterales</taxon>
        <taxon>Roseobacteraceae</taxon>
        <taxon>Roseovarius</taxon>
    </lineage>
</organism>
<dbReference type="AlphaFoldDB" id="A0A1M7KJT7"/>
<keyword evidence="3" id="KW-0067">ATP-binding</keyword>
<dbReference type="GO" id="GO:0006302">
    <property type="term" value="P:double-strand break repair"/>
    <property type="evidence" value="ECO:0007669"/>
    <property type="project" value="InterPro"/>
</dbReference>
<sequence length="403" mass="45462">MNTFSKLKLSGWRQFENVDLDLSKNVTVLTGANGTGKTSILNILSTHFGWKINFAATPYVSKRSRKNLFRDIRSQDDVDEHQDNRHHNVGHVEYSDGQRCDLTVPELLGANYQLKYQNRQAVPGIFIPSHRQQSVYSSVSTIPTQPVEASQMYENYRNLLAQFFQPNQQTMRNPGTVQKEALISLAVFGEGNKTVVANQDYEDAFRRFESRLRTTLPKELGFQRLKVVMPEVVLETNSGDFSLDAMSGGVSSVFSIVWQIHMFDLSNSEYTIVLDEPENHLHPSMQRTLLPSLSLAFPHAKFVVATHSPFIVSSFREANVYALFHGATKGVEAQQLTEKDLSGSASSVLREILGLETTMPVWAEEVIASELEETSDLSPQERATRLVRRMRELGISNNSNLEF</sequence>
<gene>
    <name evidence="3" type="ORF">SAMN05444398_12910</name>
</gene>
<dbReference type="InterPro" id="IPR003959">
    <property type="entry name" value="ATPase_AAA_core"/>
</dbReference>
<name>A0A1M7KJT7_9RHOB</name>
<dbReference type="InterPro" id="IPR038729">
    <property type="entry name" value="Rad50/SbcC_AAA"/>
</dbReference>
<dbReference type="EMBL" id="FRBR01000029">
    <property type="protein sequence ID" value="SHM65404.1"/>
    <property type="molecule type" value="Genomic_DNA"/>
</dbReference>
<dbReference type="RefSeq" id="WP_073038089.1">
    <property type="nucleotide sequence ID" value="NZ_BMLR01000027.1"/>
</dbReference>
<dbReference type="Gene3D" id="3.40.50.300">
    <property type="entry name" value="P-loop containing nucleotide triphosphate hydrolases"/>
    <property type="match status" value="1"/>
</dbReference>
<dbReference type="SUPFAM" id="SSF52540">
    <property type="entry name" value="P-loop containing nucleoside triphosphate hydrolases"/>
    <property type="match status" value="1"/>
</dbReference>
<dbReference type="InterPro" id="IPR027417">
    <property type="entry name" value="P-loop_NTPase"/>
</dbReference>
<dbReference type="GO" id="GO:0005524">
    <property type="term" value="F:ATP binding"/>
    <property type="evidence" value="ECO:0007669"/>
    <property type="project" value="UniProtKB-KW"/>
</dbReference>
<evidence type="ECO:0000313" key="3">
    <source>
        <dbReference type="EMBL" id="SHM65404.1"/>
    </source>
</evidence>
<dbReference type="InterPro" id="IPR051396">
    <property type="entry name" value="Bact_Antivir_Def_Nuclease"/>
</dbReference>
<dbReference type="GO" id="GO:0016887">
    <property type="term" value="F:ATP hydrolysis activity"/>
    <property type="evidence" value="ECO:0007669"/>
    <property type="project" value="InterPro"/>
</dbReference>
<accession>A0A1M7KJT7</accession>
<dbReference type="PANTHER" id="PTHR43581">
    <property type="entry name" value="ATP/GTP PHOSPHATASE"/>
    <property type="match status" value="1"/>
</dbReference>
<dbReference type="PANTHER" id="PTHR43581:SF2">
    <property type="entry name" value="EXCINUCLEASE ATPASE SUBUNIT"/>
    <property type="match status" value="1"/>
</dbReference>
<protein>
    <submittedName>
        <fullName evidence="3">Predicted ATP-binding protein involved in virulence</fullName>
    </submittedName>
</protein>
<evidence type="ECO:0000313" key="4">
    <source>
        <dbReference type="Proteomes" id="UP000183974"/>
    </source>
</evidence>
<dbReference type="Pfam" id="PF13476">
    <property type="entry name" value="AAA_23"/>
    <property type="match status" value="1"/>
</dbReference>
<keyword evidence="4" id="KW-1185">Reference proteome</keyword>